<dbReference type="Proteomes" id="UP000001194">
    <property type="component" value="Unassembled WGS sequence"/>
</dbReference>
<proteinExistence type="predicted"/>
<organism evidence="2">
    <name type="scientific">Laccaria bicolor (strain S238N-H82 / ATCC MYA-4686)</name>
    <name type="common">Bicoloured deceiver</name>
    <name type="synonym">Laccaria laccata var. bicolor</name>
    <dbReference type="NCBI Taxonomy" id="486041"/>
    <lineage>
        <taxon>Eukaryota</taxon>
        <taxon>Fungi</taxon>
        <taxon>Dikarya</taxon>
        <taxon>Basidiomycota</taxon>
        <taxon>Agaricomycotina</taxon>
        <taxon>Agaricomycetes</taxon>
        <taxon>Agaricomycetidae</taxon>
        <taxon>Agaricales</taxon>
        <taxon>Agaricineae</taxon>
        <taxon>Hydnangiaceae</taxon>
        <taxon>Laccaria</taxon>
    </lineage>
</organism>
<keyword evidence="2" id="KW-1185">Reference proteome</keyword>
<protein>
    <submittedName>
        <fullName evidence="1">Predicted protein</fullName>
    </submittedName>
</protein>
<dbReference type="GeneID" id="6085355"/>
<dbReference type="RefSeq" id="XP_001889713.1">
    <property type="nucleotide sequence ID" value="XM_001889678.1"/>
</dbReference>
<gene>
    <name evidence="1" type="ORF">LACBIDRAFT_316264</name>
</gene>
<accession>B0E0K6</accession>
<sequence length="81" mass="8810">MVVYPTVHSLSPLTLVDSRSLNQPPSYSLPHPTSPLFIIDLCFPDMEHNGIQYTTRTFSHPCLLGISLTGPVPLSNVSCAS</sequence>
<dbReference type="InParanoid" id="B0E0K6"/>
<evidence type="ECO:0000313" key="2">
    <source>
        <dbReference type="Proteomes" id="UP000001194"/>
    </source>
</evidence>
<name>B0E0K6_LACBS</name>
<reference evidence="1 2" key="1">
    <citation type="journal article" date="2008" name="Nature">
        <title>The genome of Laccaria bicolor provides insights into mycorrhizal symbiosis.</title>
        <authorList>
            <person name="Martin F."/>
            <person name="Aerts A."/>
            <person name="Ahren D."/>
            <person name="Brun A."/>
            <person name="Danchin E.G.J."/>
            <person name="Duchaussoy F."/>
            <person name="Gibon J."/>
            <person name="Kohler A."/>
            <person name="Lindquist E."/>
            <person name="Pereda V."/>
            <person name="Salamov A."/>
            <person name="Shapiro H.J."/>
            <person name="Wuyts J."/>
            <person name="Blaudez D."/>
            <person name="Buee M."/>
            <person name="Brokstein P."/>
            <person name="Canbaeck B."/>
            <person name="Cohen D."/>
            <person name="Courty P.E."/>
            <person name="Coutinho P.M."/>
            <person name="Delaruelle C."/>
            <person name="Detter J.C."/>
            <person name="Deveau A."/>
            <person name="DiFazio S."/>
            <person name="Duplessis S."/>
            <person name="Fraissinet-Tachet L."/>
            <person name="Lucic E."/>
            <person name="Frey-Klett P."/>
            <person name="Fourrey C."/>
            <person name="Feussner I."/>
            <person name="Gay G."/>
            <person name="Grimwood J."/>
            <person name="Hoegger P.J."/>
            <person name="Jain P."/>
            <person name="Kilaru S."/>
            <person name="Labbe J."/>
            <person name="Lin Y.C."/>
            <person name="Legue V."/>
            <person name="Le Tacon F."/>
            <person name="Marmeisse R."/>
            <person name="Melayah D."/>
            <person name="Montanini B."/>
            <person name="Muratet M."/>
            <person name="Nehls U."/>
            <person name="Niculita-Hirzel H."/>
            <person name="Oudot-Le Secq M.P."/>
            <person name="Peter M."/>
            <person name="Quesneville H."/>
            <person name="Rajashekar B."/>
            <person name="Reich M."/>
            <person name="Rouhier N."/>
            <person name="Schmutz J."/>
            <person name="Yin T."/>
            <person name="Chalot M."/>
            <person name="Henrissat B."/>
            <person name="Kuees U."/>
            <person name="Lucas S."/>
            <person name="Van de Peer Y."/>
            <person name="Podila G.K."/>
            <person name="Polle A."/>
            <person name="Pukkila P.J."/>
            <person name="Richardson P.M."/>
            <person name="Rouze P."/>
            <person name="Sanders I.R."/>
            <person name="Stajich J.E."/>
            <person name="Tunlid A."/>
            <person name="Tuskan G."/>
            <person name="Grigoriev I.V."/>
        </authorList>
    </citation>
    <scope>NUCLEOTIDE SEQUENCE [LARGE SCALE GENOMIC DNA]</scope>
    <source>
        <strain evidence="2">S238N-H82 / ATCC MYA-4686</strain>
    </source>
</reference>
<dbReference type="AlphaFoldDB" id="B0E0K6"/>
<dbReference type="KEGG" id="lbc:LACBIDRAFT_316264"/>
<dbReference type="EMBL" id="DS547161">
    <property type="protein sequence ID" value="EDQ99602.1"/>
    <property type="molecule type" value="Genomic_DNA"/>
</dbReference>
<evidence type="ECO:0000313" key="1">
    <source>
        <dbReference type="EMBL" id="EDQ99602.1"/>
    </source>
</evidence>
<dbReference type="HOGENOM" id="CLU_2574286_0_0_1"/>